<sequence>MTTGDTPDAIANFYEKQLKENGFTVVRTASGEAQSVSPRRQSGEGVALSINPNPETKQTTVRLAYTTQ</sequence>
<gene>
    <name evidence="2" type="ORF">J8C06_09855</name>
</gene>
<reference evidence="2 3" key="1">
    <citation type="submission" date="2021-03" db="EMBL/GenBank/DDBJ databases">
        <title>Genomic and phenotypic characterization of Chloracidobacterium isolates provides evidence for multiple species.</title>
        <authorList>
            <person name="Saini M.K."/>
            <person name="Costas A.M.G."/>
            <person name="Tank M."/>
            <person name="Bryant D.A."/>
        </authorList>
    </citation>
    <scope>NUCLEOTIDE SEQUENCE [LARGE SCALE GENOMIC DNA]</scope>
    <source>
        <strain evidence="2 3">BV2-C</strain>
    </source>
</reference>
<feature type="region of interest" description="Disordered" evidence="1">
    <location>
        <begin position="29"/>
        <end position="68"/>
    </location>
</feature>
<keyword evidence="3" id="KW-1185">Reference proteome</keyword>
<feature type="compositionally biased region" description="Polar residues" evidence="1">
    <location>
        <begin position="50"/>
        <end position="68"/>
    </location>
</feature>
<evidence type="ECO:0000313" key="2">
    <source>
        <dbReference type="EMBL" id="QUW02637.1"/>
    </source>
</evidence>
<proteinExistence type="predicted"/>
<protein>
    <recommendedName>
        <fullName evidence="4">PASTA domain-containing protein</fullName>
    </recommendedName>
</protein>
<evidence type="ECO:0000313" key="3">
    <source>
        <dbReference type="Proteomes" id="UP000676506"/>
    </source>
</evidence>
<dbReference type="RefSeq" id="WP_211428528.1">
    <property type="nucleotide sequence ID" value="NZ_CP072648.1"/>
</dbReference>
<feature type="compositionally biased region" description="Polar residues" evidence="1">
    <location>
        <begin position="31"/>
        <end position="40"/>
    </location>
</feature>
<name>A0ABX8B6P6_9BACT</name>
<organism evidence="2 3">
    <name type="scientific">Chloracidobacterium validum</name>
    <dbReference type="NCBI Taxonomy" id="2821543"/>
    <lineage>
        <taxon>Bacteria</taxon>
        <taxon>Pseudomonadati</taxon>
        <taxon>Acidobacteriota</taxon>
        <taxon>Terriglobia</taxon>
        <taxon>Terriglobales</taxon>
        <taxon>Acidobacteriaceae</taxon>
        <taxon>Chloracidobacterium</taxon>
    </lineage>
</organism>
<dbReference type="Proteomes" id="UP000676506">
    <property type="component" value="Chromosome 1"/>
</dbReference>
<evidence type="ECO:0008006" key="4">
    <source>
        <dbReference type="Google" id="ProtNLM"/>
    </source>
</evidence>
<accession>A0ABX8B6P6</accession>
<dbReference type="EMBL" id="CP072648">
    <property type="protein sequence ID" value="QUW02637.1"/>
    <property type="molecule type" value="Genomic_DNA"/>
</dbReference>
<evidence type="ECO:0000256" key="1">
    <source>
        <dbReference type="SAM" id="MobiDB-lite"/>
    </source>
</evidence>